<reference evidence="8 9" key="1">
    <citation type="journal article" date="2014" name="Genome Biol. Evol.">
        <title>The secreted proteins of Achlya hypogyna and Thraustotheca clavata identify the ancestral oomycete secretome and reveal gene acquisitions by horizontal gene transfer.</title>
        <authorList>
            <person name="Misner I."/>
            <person name="Blouin N."/>
            <person name="Leonard G."/>
            <person name="Richards T.A."/>
            <person name="Lane C.E."/>
        </authorList>
    </citation>
    <scope>NUCLEOTIDE SEQUENCE [LARGE SCALE GENOMIC DNA]</scope>
    <source>
        <strain evidence="8 9">ATCC 48635</strain>
    </source>
</reference>
<dbReference type="CDD" id="cd20335">
    <property type="entry name" value="BRcat_RBR"/>
    <property type="match status" value="1"/>
</dbReference>
<evidence type="ECO:0000256" key="2">
    <source>
        <dbReference type="ARBA" id="ARBA00022723"/>
    </source>
</evidence>
<dbReference type="SUPFAM" id="SSF57850">
    <property type="entry name" value="RING/U-box"/>
    <property type="match status" value="1"/>
</dbReference>
<evidence type="ECO:0000313" key="9">
    <source>
        <dbReference type="Proteomes" id="UP000243579"/>
    </source>
</evidence>
<keyword evidence="4" id="KW-0863">Zinc-finger</keyword>
<keyword evidence="6" id="KW-0862">Zinc</keyword>
<dbReference type="InterPro" id="IPR031127">
    <property type="entry name" value="E3_UB_ligase_RBR"/>
</dbReference>
<dbReference type="PROSITE" id="PS51873">
    <property type="entry name" value="TRIAD"/>
    <property type="match status" value="1"/>
</dbReference>
<dbReference type="AlphaFoldDB" id="A0A1V9ZL33"/>
<evidence type="ECO:0000256" key="4">
    <source>
        <dbReference type="ARBA" id="ARBA00022771"/>
    </source>
</evidence>
<sequence>MANAVEPWVSLYAVADLCLGDAQAFRHDDSAPTTDAEIATAAQHTEYLNGFAQLIDGIIAEAAGAANDSDDSDDEQLRRPSVFAAPCGHEHCVDCFATLLRTATKDTSLLPLKCCRMPWDMAAVGRVGALSPTELQALNDRAKEKLSAQPLYCPNSACAVGFVGRRFVVGTTAVCPGCQIRICAECSARAHEGSCLEAAEDEALLELGGREGWQRCPRCRRMIELVQGCNHMTCKCGAEFCYVCAARWKACECPVWDEARVRGRAPARVVRRS</sequence>
<organism evidence="8 9">
    <name type="scientific">Achlya hypogyna</name>
    <name type="common">Oomycete</name>
    <name type="synonym">Protoachlya hypogyna</name>
    <dbReference type="NCBI Taxonomy" id="1202772"/>
    <lineage>
        <taxon>Eukaryota</taxon>
        <taxon>Sar</taxon>
        <taxon>Stramenopiles</taxon>
        <taxon>Oomycota</taxon>
        <taxon>Saprolegniomycetes</taxon>
        <taxon>Saprolegniales</taxon>
        <taxon>Achlyaceae</taxon>
        <taxon>Achlya</taxon>
    </lineage>
</organism>
<dbReference type="STRING" id="1202772.A0A1V9ZL33"/>
<dbReference type="EMBL" id="JNBR01000081">
    <property type="protein sequence ID" value="OQR98676.1"/>
    <property type="molecule type" value="Genomic_DNA"/>
</dbReference>
<gene>
    <name evidence="8" type="ORF">ACHHYP_20356</name>
</gene>
<keyword evidence="2" id="KW-0479">Metal-binding</keyword>
<name>A0A1V9ZL33_ACHHY</name>
<dbReference type="PANTHER" id="PTHR11685">
    <property type="entry name" value="RBR FAMILY RING FINGER AND IBR DOMAIN-CONTAINING"/>
    <property type="match status" value="1"/>
</dbReference>
<keyword evidence="3" id="KW-0677">Repeat</keyword>
<dbReference type="OrthoDB" id="59414at2759"/>
<evidence type="ECO:0000256" key="1">
    <source>
        <dbReference type="ARBA" id="ARBA00022679"/>
    </source>
</evidence>
<evidence type="ECO:0000313" key="8">
    <source>
        <dbReference type="EMBL" id="OQR98676.1"/>
    </source>
</evidence>
<dbReference type="Pfam" id="PF22191">
    <property type="entry name" value="IBR_1"/>
    <property type="match status" value="1"/>
</dbReference>
<evidence type="ECO:0000259" key="7">
    <source>
        <dbReference type="PROSITE" id="PS51873"/>
    </source>
</evidence>
<dbReference type="Proteomes" id="UP000243579">
    <property type="component" value="Unassembled WGS sequence"/>
</dbReference>
<evidence type="ECO:0000256" key="3">
    <source>
        <dbReference type="ARBA" id="ARBA00022737"/>
    </source>
</evidence>
<accession>A0A1V9ZL33</accession>
<dbReference type="InterPro" id="IPR044066">
    <property type="entry name" value="TRIAD_supradom"/>
</dbReference>
<dbReference type="Gene3D" id="1.20.120.1750">
    <property type="match status" value="1"/>
</dbReference>
<dbReference type="CDD" id="cd22584">
    <property type="entry name" value="Rcat_RBR_unk"/>
    <property type="match status" value="1"/>
</dbReference>
<dbReference type="GO" id="GO:0008270">
    <property type="term" value="F:zinc ion binding"/>
    <property type="evidence" value="ECO:0007669"/>
    <property type="project" value="UniProtKB-KW"/>
</dbReference>
<feature type="domain" description="RING-type" evidence="7">
    <location>
        <begin position="65"/>
        <end position="257"/>
    </location>
</feature>
<evidence type="ECO:0000256" key="5">
    <source>
        <dbReference type="ARBA" id="ARBA00022786"/>
    </source>
</evidence>
<protein>
    <recommendedName>
        <fullName evidence="7">RING-type domain-containing protein</fullName>
    </recommendedName>
</protein>
<proteinExistence type="predicted"/>
<dbReference type="GO" id="GO:0016567">
    <property type="term" value="P:protein ubiquitination"/>
    <property type="evidence" value="ECO:0007669"/>
    <property type="project" value="InterPro"/>
</dbReference>
<comment type="caution">
    <text evidence="8">The sequence shown here is derived from an EMBL/GenBank/DDBJ whole genome shotgun (WGS) entry which is preliminary data.</text>
</comment>
<keyword evidence="5" id="KW-0833">Ubl conjugation pathway</keyword>
<keyword evidence="9" id="KW-1185">Reference proteome</keyword>
<keyword evidence="1" id="KW-0808">Transferase</keyword>
<dbReference type="GO" id="GO:0004842">
    <property type="term" value="F:ubiquitin-protein transferase activity"/>
    <property type="evidence" value="ECO:0007669"/>
    <property type="project" value="InterPro"/>
</dbReference>
<evidence type="ECO:0000256" key="6">
    <source>
        <dbReference type="ARBA" id="ARBA00022833"/>
    </source>
</evidence>